<dbReference type="Pfam" id="PF11741">
    <property type="entry name" value="AMIN"/>
    <property type="match status" value="1"/>
</dbReference>
<dbReference type="EMBL" id="JAHKNG010000005">
    <property type="protein sequence ID" value="MBU3029415.1"/>
    <property type="molecule type" value="Genomic_DNA"/>
</dbReference>
<dbReference type="InterPro" id="IPR002508">
    <property type="entry name" value="MurNAc-LAA_cat"/>
</dbReference>
<keyword evidence="3" id="KW-0378">Hydrolase</keyword>
<comment type="caution">
    <text evidence="6">The sequence shown here is derived from an EMBL/GenBank/DDBJ whole genome shotgun (WGS) entry which is preliminary data.</text>
</comment>
<evidence type="ECO:0000256" key="3">
    <source>
        <dbReference type="ARBA" id="ARBA00022801"/>
    </source>
</evidence>
<evidence type="ECO:0000313" key="6">
    <source>
        <dbReference type="EMBL" id="MBU3029415.1"/>
    </source>
</evidence>
<dbReference type="Pfam" id="PF01520">
    <property type="entry name" value="Amidase_3"/>
    <property type="match status" value="1"/>
</dbReference>
<accession>A0ABS6AFM9</accession>
<dbReference type="EC" id="3.5.1.28" evidence="2"/>
<dbReference type="RefSeq" id="WP_216032111.1">
    <property type="nucleotide sequence ID" value="NZ_JAHKNG010000005.1"/>
</dbReference>
<keyword evidence="4" id="KW-0732">Signal</keyword>
<name>A0ABS6AFM9_9RHOB</name>
<feature type="signal peptide" evidence="4">
    <location>
        <begin position="1"/>
        <end position="19"/>
    </location>
</feature>
<feature type="chain" id="PRO_5047330476" description="N-acetylmuramoyl-L-alanine amidase" evidence="4">
    <location>
        <begin position="20"/>
        <end position="400"/>
    </location>
</feature>
<feature type="domain" description="MurNAc-LAA" evidence="5">
    <location>
        <begin position="230"/>
        <end position="385"/>
    </location>
</feature>
<gene>
    <name evidence="6" type="ORF">KNW02_04665</name>
</gene>
<dbReference type="PANTHER" id="PTHR30404:SF0">
    <property type="entry name" value="N-ACETYLMURAMOYL-L-ALANINE AMIDASE AMIC"/>
    <property type="match status" value="1"/>
</dbReference>
<evidence type="ECO:0000256" key="4">
    <source>
        <dbReference type="SAM" id="SignalP"/>
    </source>
</evidence>
<organism evidence="6 7">
    <name type="scientific">Paracoccus marinaquae</name>
    <dbReference type="NCBI Taxonomy" id="2841926"/>
    <lineage>
        <taxon>Bacteria</taxon>
        <taxon>Pseudomonadati</taxon>
        <taxon>Pseudomonadota</taxon>
        <taxon>Alphaproteobacteria</taxon>
        <taxon>Rhodobacterales</taxon>
        <taxon>Paracoccaceae</taxon>
        <taxon>Paracoccus</taxon>
    </lineage>
</organism>
<protein>
    <recommendedName>
        <fullName evidence="2">N-acetylmuramoyl-L-alanine amidase</fullName>
        <ecNumber evidence="2">3.5.1.28</ecNumber>
    </recommendedName>
</protein>
<dbReference type="InterPro" id="IPR050695">
    <property type="entry name" value="N-acetylmuramoyl_amidase_3"/>
</dbReference>
<sequence>MRWLALILALCLTVSAAPAQEVARLEPGSSSLTRTGRGWWGPPPLELQLTLSRPVAYRAYLVADPIRLVVDLKGADLSGTRPEDLPGADLVPAIRWGRFQRGWSRIVVELPGPYRVASAGQRTGDPQSRITVALRPVGTADFYPRPSAATALRDLPSPVQFPESGSREGLVVALDPGHGGFDPGAQSDGQTEADLVLTFAQELRTALEARGVSVVMTRDDDSFVRLEDRMTLAREAGAQLFLSLHADALPTGQAAGATIYLWDPDSDGRAAQQLALRHDRDDLLAGIDLAGEDDALAAALMDFVRTDTQPRSENFARFLTSRMALMGIGLHGRPVQDAAFSVLKSPDMPSALLELGFISDDQDRANLGDPLWRARMVQVLVESVTGWARDEAVRATMLRR</sequence>
<evidence type="ECO:0000256" key="1">
    <source>
        <dbReference type="ARBA" id="ARBA00001561"/>
    </source>
</evidence>
<dbReference type="Proteomes" id="UP001166191">
    <property type="component" value="Unassembled WGS sequence"/>
</dbReference>
<evidence type="ECO:0000256" key="2">
    <source>
        <dbReference type="ARBA" id="ARBA00011901"/>
    </source>
</evidence>
<keyword evidence="7" id="KW-1185">Reference proteome</keyword>
<dbReference type="InterPro" id="IPR021731">
    <property type="entry name" value="AMIN_dom"/>
</dbReference>
<dbReference type="PANTHER" id="PTHR30404">
    <property type="entry name" value="N-ACETYLMURAMOYL-L-ALANINE AMIDASE"/>
    <property type="match status" value="1"/>
</dbReference>
<evidence type="ECO:0000259" key="5">
    <source>
        <dbReference type="SMART" id="SM00646"/>
    </source>
</evidence>
<comment type="catalytic activity">
    <reaction evidence="1">
        <text>Hydrolyzes the link between N-acetylmuramoyl residues and L-amino acid residues in certain cell-wall glycopeptides.</text>
        <dbReference type="EC" id="3.5.1.28"/>
    </reaction>
</comment>
<proteinExistence type="predicted"/>
<evidence type="ECO:0000313" key="7">
    <source>
        <dbReference type="Proteomes" id="UP001166191"/>
    </source>
</evidence>
<dbReference type="CDD" id="cd02696">
    <property type="entry name" value="MurNAc-LAA"/>
    <property type="match status" value="1"/>
</dbReference>
<dbReference type="SMART" id="SM00646">
    <property type="entry name" value="Ami_3"/>
    <property type="match status" value="1"/>
</dbReference>
<reference evidence="6" key="1">
    <citation type="submission" date="2021-06" db="EMBL/GenBank/DDBJ databases">
        <title>Paracoccus bacterium XHP0099 sp. nov., isolated from the surface waters of the Yellow Sea.</title>
        <authorList>
            <person name="Xue H."/>
            <person name="Zhang D."/>
        </authorList>
    </citation>
    <scope>NUCLEOTIDE SEQUENCE</scope>
    <source>
        <strain evidence="6">XHP0099</strain>
    </source>
</reference>